<dbReference type="GO" id="GO:0051539">
    <property type="term" value="F:4 iron, 4 sulfur cluster binding"/>
    <property type="evidence" value="ECO:0007669"/>
    <property type="project" value="UniProtKB-KW"/>
</dbReference>
<keyword evidence="4" id="KW-0479">Metal-binding</keyword>
<gene>
    <name evidence="9" type="ORF">CLOHIR_00253</name>
</gene>
<keyword evidence="2" id="KW-0004">4Fe-4S</keyword>
<dbReference type="InterPro" id="IPR007197">
    <property type="entry name" value="rSAM"/>
</dbReference>
<dbReference type="HOGENOM" id="CLU_009273_4_4_9"/>
<dbReference type="InterPro" id="IPR023885">
    <property type="entry name" value="4Fe4S-binding_SPASM_dom"/>
</dbReference>
<dbReference type="SFLD" id="SFLDG01067">
    <property type="entry name" value="SPASM/twitch_domain_containing"/>
    <property type="match status" value="1"/>
</dbReference>
<keyword evidence="5" id="KW-0560">Oxidoreductase</keyword>
<evidence type="ECO:0000256" key="3">
    <source>
        <dbReference type="ARBA" id="ARBA00022691"/>
    </source>
</evidence>
<feature type="domain" description="Radical SAM core" evidence="8">
    <location>
        <begin position="88"/>
        <end position="306"/>
    </location>
</feature>
<evidence type="ECO:0000259" key="8">
    <source>
        <dbReference type="PROSITE" id="PS51918"/>
    </source>
</evidence>
<dbReference type="OrthoDB" id="7021155at2"/>
<dbReference type="Pfam" id="PF04055">
    <property type="entry name" value="Radical_SAM"/>
    <property type="match status" value="1"/>
</dbReference>
<evidence type="ECO:0000256" key="7">
    <source>
        <dbReference type="ARBA" id="ARBA00023014"/>
    </source>
</evidence>
<dbReference type="GO" id="GO:0006783">
    <property type="term" value="P:heme biosynthetic process"/>
    <property type="evidence" value="ECO:0007669"/>
    <property type="project" value="TreeGrafter"/>
</dbReference>
<evidence type="ECO:0000256" key="2">
    <source>
        <dbReference type="ARBA" id="ARBA00022485"/>
    </source>
</evidence>
<sequence>MSGYFYNKKANIMKKDNTVIISNQYSGKWIKIPLVCYEVIEESVEKQLALEKMIDLFSEDDKDYFRKIIKSLEDLDLVTENPNEEIYYGMIPKVSIAITNKCNLNCCYCCKESNINREERMNLDELKKVVDNVLKLNPINLTISGGEPLVRKDFVEFIEYIKSKYDEKLILSTNATLIDEKMAKFISDNFYAVEISLDGYDEETCSEIRGKGVFNKVMKAIGYLKDNGCDKISISMVMGKYNEGYKQKFEELNEKIGTKARIRYFCKFGRGFSGCEKYVENDEVFYTPQDLYTLDENSYDNINTGHCNAGRNSIFIADDGYVYSCPNITDDKFKTFNILDMDLETEEKLYKKDFEGFKNFENLDLKNQTRCRDCSVNAFCNTCPAKNRLLYENEKAFEKYCEFNKKHLENILWK</sequence>
<name>B6FWK4_PEPHT</name>
<keyword evidence="7" id="KW-0411">Iron-sulfur</keyword>
<dbReference type="eggNOG" id="COG0535">
    <property type="taxonomic scope" value="Bacteria"/>
</dbReference>
<dbReference type="PANTHER" id="PTHR11228:SF7">
    <property type="entry name" value="PQQA PEPTIDE CYCLASE"/>
    <property type="match status" value="1"/>
</dbReference>
<comment type="cofactor">
    <cofactor evidence="1">
        <name>[4Fe-4S] cluster</name>
        <dbReference type="ChEBI" id="CHEBI:49883"/>
    </cofactor>
</comment>
<keyword evidence="10" id="KW-1185">Reference proteome</keyword>
<proteinExistence type="predicted"/>
<evidence type="ECO:0000313" key="10">
    <source>
        <dbReference type="Proteomes" id="UP000003178"/>
    </source>
</evidence>
<accession>B6FWK4</accession>
<dbReference type="InterPro" id="IPR058240">
    <property type="entry name" value="rSAM_sf"/>
</dbReference>
<dbReference type="PROSITE" id="PS01305">
    <property type="entry name" value="MOAA_NIFB_PQQE"/>
    <property type="match status" value="1"/>
</dbReference>
<dbReference type="STRING" id="500633.CLOHIR_00253"/>
<dbReference type="NCBIfam" id="TIGR04085">
    <property type="entry name" value="rSAM_more_4Fe4S"/>
    <property type="match status" value="1"/>
</dbReference>
<dbReference type="Gene3D" id="3.20.20.70">
    <property type="entry name" value="Aldolase class I"/>
    <property type="match status" value="1"/>
</dbReference>
<dbReference type="GO" id="GO:0016491">
    <property type="term" value="F:oxidoreductase activity"/>
    <property type="evidence" value="ECO:0007669"/>
    <property type="project" value="UniProtKB-KW"/>
</dbReference>
<dbReference type="AlphaFoldDB" id="B6FWK4"/>
<dbReference type="Proteomes" id="UP000003178">
    <property type="component" value="Unassembled WGS sequence"/>
</dbReference>
<dbReference type="EMBL" id="ABWP01000010">
    <property type="protein sequence ID" value="EEA86111.1"/>
    <property type="molecule type" value="Genomic_DNA"/>
</dbReference>
<dbReference type="SUPFAM" id="SSF102114">
    <property type="entry name" value="Radical SAM enzymes"/>
    <property type="match status" value="1"/>
</dbReference>
<reference evidence="9 10" key="2">
    <citation type="submission" date="2008-10" db="EMBL/GenBank/DDBJ databases">
        <title>Draft genome sequence of Clostridium hiranonis (DSM 13275).</title>
        <authorList>
            <person name="Sudarsanam P."/>
            <person name="Ley R."/>
            <person name="Guruge J."/>
            <person name="Turnbaugh P.J."/>
            <person name="Mahowald M."/>
            <person name="Liep D."/>
            <person name="Gordon J."/>
        </authorList>
    </citation>
    <scope>NUCLEOTIDE SEQUENCE [LARGE SCALE GENOMIC DNA]</scope>
    <source>
        <strain evidence="9 10">DSM 13275</strain>
    </source>
</reference>
<evidence type="ECO:0000256" key="6">
    <source>
        <dbReference type="ARBA" id="ARBA00023004"/>
    </source>
</evidence>
<dbReference type="PANTHER" id="PTHR11228">
    <property type="entry name" value="RADICAL SAM DOMAIN PROTEIN"/>
    <property type="match status" value="1"/>
</dbReference>
<dbReference type="GO" id="GO:0046872">
    <property type="term" value="F:metal ion binding"/>
    <property type="evidence" value="ECO:0007669"/>
    <property type="project" value="UniProtKB-KW"/>
</dbReference>
<dbReference type="SFLD" id="SFLDS00029">
    <property type="entry name" value="Radical_SAM"/>
    <property type="match status" value="1"/>
</dbReference>
<dbReference type="PROSITE" id="PS51918">
    <property type="entry name" value="RADICAL_SAM"/>
    <property type="match status" value="1"/>
</dbReference>
<dbReference type="InterPro" id="IPR013785">
    <property type="entry name" value="Aldolase_TIM"/>
</dbReference>
<protein>
    <submittedName>
        <fullName evidence="9">Radical SAM domain protein</fullName>
    </submittedName>
</protein>
<reference evidence="9 10" key="1">
    <citation type="submission" date="2008-09" db="EMBL/GenBank/DDBJ databases">
        <authorList>
            <person name="Fulton L."/>
            <person name="Clifton S."/>
            <person name="Fulton B."/>
            <person name="Xu J."/>
            <person name="Minx P."/>
            <person name="Pepin K.H."/>
            <person name="Johnson M."/>
            <person name="Thiruvilangam P."/>
            <person name="Bhonagiri V."/>
            <person name="Nash W.E."/>
            <person name="Mardis E.R."/>
            <person name="Wilson R.K."/>
        </authorList>
    </citation>
    <scope>NUCLEOTIDE SEQUENCE [LARGE SCALE GENOMIC DNA]</scope>
    <source>
        <strain evidence="9 10">DSM 13275</strain>
    </source>
</reference>
<evidence type="ECO:0000313" key="9">
    <source>
        <dbReference type="EMBL" id="EEA86111.1"/>
    </source>
</evidence>
<organism evidence="9 10">
    <name type="scientific">Peptacetobacter hiranonis (strain DSM 13275 / JCM 10541 / KCTC 15199 / TO-931)</name>
    <name type="common">Clostridium hiranonis</name>
    <dbReference type="NCBI Taxonomy" id="500633"/>
    <lineage>
        <taxon>Bacteria</taxon>
        <taxon>Bacillati</taxon>
        <taxon>Bacillota</taxon>
        <taxon>Clostridia</taxon>
        <taxon>Peptostreptococcales</taxon>
        <taxon>Peptostreptococcaceae</taxon>
        <taxon>Peptacetobacter</taxon>
    </lineage>
</organism>
<keyword evidence="3" id="KW-0949">S-adenosyl-L-methionine</keyword>
<dbReference type="CDD" id="cd01335">
    <property type="entry name" value="Radical_SAM"/>
    <property type="match status" value="1"/>
</dbReference>
<comment type="caution">
    <text evidence="9">The sequence shown here is derived from an EMBL/GenBank/DDBJ whole genome shotgun (WGS) entry which is preliminary data.</text>
</comment>
<evidence type="ECO:0000256" key="4">
    <source>
        <dbReference type="ARBA" id="ARBA00022723"/>
    </source>
</evidence>
<evidence type="ECO:0000256" key="5">
    <source>
        <dbReference type="ARBA" id="ARBA00023002"/>
    </source>
</evidence>
<dbReference type="RefSeq" id="WP_006439174.1">
    <property type="nucleotide sequence ID" value="NZ_DS995355.1"/>
</dbReference>
<evidence type="ECO:0000256" key="1">
    <source>
        <dbReference type="ARBA" id="ARBA00001966"/>
    </source>
</evidence>
<dbReference type="SFLD" id="SFLDG01386">
    <property type="entry name" value="main_SPASM_domain-containing"/>
    <property type="match status" value="1"/>
</dbReference>
<dbReference type="InterPro" id="IPR050377">
    <property type="entry name" value="Radical_SAM_PqqE_MftC-like"/>
</dbReference>
<dbReference type="InterPro" id="IPR000385">
    <property type="entry name" value="MoaA_NifB_PqqE_Fe-S-bd_CS"/>
</dbReference>
<keyword evidence="6" id="KW-0408">Iron</keyword>